<sequence length="150" mass="17014">MRKIVIKSIDKPSTLGSPDALISWFCEVLGLSGSGESKSIESEILKRFLVAASKDMGVSSSEINLGKDVPRSTVIYHLNRLVESGLVVKRGRKYYMRAQALSTSIEEIEYDIDREFQRMLDMAREFDRLFERYKGGSRKMLKGGKDIKID</sequence>
<organism evidence="1">
    <name type="scientific">mine drainage metagenome</name>
    <dbReference type="NCBI Taxonomy" id="410659"/>
    <lineage>
        <taxon>unclassified sequences</taxon>
        <taxon>metagenomes</taxon>
        <taxon>ecological metagenomes</taxon>
    </lineage>
</organism>
<comment type="caution">
    <text evidence="1">The sequence shown here is derived from an EMBL/GenBank/DDBJ whole genome shotgun (WGS) entry which is preliminary data.</text>
</comment>
<name>T0ZQB0_9ZZZZ</name>
<evidence type="ECO:0000313" key="1">
    <source>
        <dbReference type="EMBL" id="EQD30924.1"/>
    </source>
</evidence>
<dbReference type="EMBL" id="AUZZ01010088">
    <property type="protein sequence ID" value="EQD30924.1"/>
    <property type="molecule type" value="Genomic_DNA"/>
</dbReference>
<gene>
    <name evidence="1" type="ORF">B2A_13915</name>
</gene>
<dbReference type="Gene3D" id="1.10.10.10">
    <property type="entry name" value="Winged helix-like DNA-binding domain superfamily/Winged helix DNA-binding domain"/>
    <property type="match status" value="1"/>
</dbReference>
<protein>
    <submittedName>
        <fullName evidence="1">Uncharacterized protein</fullName>
    </submittedName>
</protein>
<reference evidence="1" key="1">
    <citation type="submission" date="2013-08" db="EMBL/GenBank/DDBJ databases">
        <authorList>
            <person name="Mendez C."/>
            <person name="Richter M."/>
            <person name="Ferrer M."/>
            <person name="Sanchez J."/>
        </authorList>
    </citation>
    <scope>NUCLEOTIDE SEQUENCE</scope>
</reference>
<dbReference type="SUPFAM" id="SSF46785">
    <property type="entry name" value="Winged helix' DNA-binding domain"/>
    <property type="match status" value="1"/>
</dbReference>
<dbReference type="AlphaFoldDB" id="T0ZQB0"/>
<dbReference type="InterPro" id="IPR036390">
    <property type="entry name" value="WH_DNA-bd_sf"/>
</dbReference>
<reference evidence="1" key="2">
    <citation type="journal article" date="2014" name="ISME J.">
        <title>Microbial stratification in low pH oxic and suboxic macroscopic growths along an acid mine drainage.</title>
        <authorList>
            <person name="Mendez-Garcia C."/>
            <person name="Mesa V."/>
            <person name="Sprenger R.R."/>
            <person name="Richter M."/>
            <person name="Diez M.S."/>
            <person name="Solano J."/>
            <person name="Bargiela R."/>
            <person name="Golyshina O.V."/>
            <person name="Manteca A."/>
            <person name="Ramos J.L."/>
            <person name="Gallego J.R."/>
            <person name="Llorente I."/>
            <person name="Martins Dos Santos V.A."/>
            <person name="Jensen O.N."/>
            <person name="Pelaez A.I."/>
            <person name="Sanchez J."/>
            <person name="Ferrer M."/>
        </authorList>
    </citation>
    <scope>NUCLEOTIDE SEQUENCE</scope>
</reference>
<dbReference type="InterPro" id="IPR036388">
    <property type="entry name" value="WH-like_DNA-bd_sf"/>
</dbReference>
<accession>T0ZQB0</accession>
<proteinExistence type="predicted"/>